<dbReference type="SUPFAM" id="SSF49464">
    <property type="entry name" value="Carboxypeptidase regulatory domain-like"/>
    <property type="match status" value="1"/>
</dbReference>
<dbReference type="RefSeq" id="WP_073232512.1">
    <property type="nucleotide sequence ID" value="NZ_FQUQ01000003.1"/>
</dbReference>
<dbReference type="Gene3D" id="2.40.170.20">
    <property type="entry name" value="TonB-dependent receptor, beta-barrel domain"/>
    <property type="match status" value="1"/>
</dbReference>
<proteinExistence type="inferred from homology"/>
<dbReference type="InterPro" id="IPR036942">
    <property type="entry name" value="Beta-barrel_TonB_sf"/>
</dbReference>
<keyword evidence="3 11" id="KW-1134">Transmembrane beta strand</keyword>
<feature type="domain" description="TonB-dependent receptor plug" evidence="14">
    <location>
        <begin position="119"/>
        <end position="246"/>
    </location>
</feature>
<keyword evidence="8" id="KW-0406">Ion transport</keyword>
<dbReference type="InterPro" id="IPR039426">
    <property type="entry name" value="TonB-dep_rcpt-like"/>
</dbReference>
<dbReference type="InterPro" id="IPR012910">
    <property type="entry name" value="Plug_dom"/>
</dbReference>
<evidence type="ECO:0000313" key="15">
    <source>
        <dbReference type="EMBL" id="SHF82504.1"/>
    </source>
</evidence>
<dbReference type="Proteomes" id="UP000184287">
    <property type="component" value="Unassembled WGS sequence"/>
</dbReference>
<evidence type="ECO:0000256" key="12">
    <source>
        <dbReference type="SAM" id="MobiDB-lite"/>
    </source>
</evidence>
<dbReference type="Pfam" id="PF13715">
    <property type="entry name" value="CarbopepD_reg_2"/>
    <property type="match status" value="1"/>
</dbReference>
<keyword evidence="2 11" id="KW-0813">Transport</keyword>
<dbReference type="InterPro" id="IPR023996">
    <property type="entry name" value="TonB-dep_OMP_SusC/RagA"/>
</dbReference>
<dbReference type="GO" id="GO:0015344">
    <property type="term" value="F:siderophore uptake transmembrane transporter activity"/>
    <property type="evidence" value="ECO:0007669"/>
    <property type="project" value="TreeGrafter"/>
</dbReference>
<evidence type="ECO:0000256" key="13">
    <source>
        <dbReference type="SAM" id="SignalP"/>
    </source>
</evidence>
<evidence type="ECO:0000256" key="6">
    <source>
        <dbReference type="ARBA" id="ARBA00022729"/>
    </source>
</evidence>
<evidence type="ECO:0000256" key="1">
    <source>
        <dbReference type="ARBA" id="ARBA00004571"/>
    </source>
</evidence>
<feature type="region of interest" description="Disordered" evidence="12">
    <location>
        <begin position="188"/>
        <end position="219"/>
    </location>
</feature>
<organism evidence="15 16">
    <name type="scientific">Pedobacter caeni</name>
    <dbReference type="NCBI Taxonomy" id="288992"/>
    <lineage>
        <taxon>Bacteria</taxon>
        <taxon>Pseudomonadati</taxon>
        <taxon>Bacteroidota</taxon>
        <taxon>Sphingobacteriia</taxon>
        <taxon>Sphingobacteriales</taxon>
        <taxon>Sphingobacteriaceae</taxon>
        <taxon>Pedobacter</taxon>
    </lineage>
</organism>
<evidence type="ECO:0000259" key="14">
    <source>
        <dbReference type="Pfam" id="PF07715"/>
    </source>
</evidence>
<keyword evidence="5 11" id="KW-0812">Transmembrane</keyword>
<keyword evidence="10 11" id="KW-0998">Cell outer membrane</keyword>
<reference evidence="16" key="1">
    <citation type="submission" date="2016-11" db="EMBL/GenBank/DDBJ databases">
        <authorList>
            <person name="Varghese N."/>
            <person name="Submissions S."/>
        </authorList>
    </citation>
    <scope>NUCLEOTIDE SEQUENCE [LARGE SCALE GENOMIC DNA]</scope>
    <source>
        <strain evidence="16">DSM 16990</strain>
    </source>
</reference>
<evidence type="ECO:0000256" key="5">
    <source>
        <dbReference type="ARBA" id="ARBA00022692"/>
    </source>
</evidence>
<dbReference type="NCBIfam" id="TIGR04056">
    <property type="entry name" value="OMP_RagA_SusC"/>
    <property type="match status" value="1"/>
</dbReference>
<keyword evidence="16" id="KW-1185">Reference proteome</keyword>
<evidence type="ECO:0000256" key="4">
    <source>
        <dbReference type="ARBA" id="ARBA00022496"/>
    </source>
</evidence>
<comment type="similarity">
    <text evidence="11">Belongs to the TonB-dependent receptor family.</text>
</comment>
<dbReference type="Gene3D" id="2.170.130.10">
    <property type="entry name" value="TonB-dependent receptor, plug domain"/>
    <property type="match status" value="1"/>
</dbReference>
<name>A0A1M5ETJ8_9SPHI</name>
<evidence type="ECO:0000256" key="10">
    <source>
        <dbReference type="ARBA" id="ARBA00023237"/>
    </source>
</evidence>
<evidence type="ECO:0000256" key="3">
    <source>
        <dbReference type="ARBA" id="ARBA00022452"/>
    </source>
</evidence>
<protein>
    <submittedName>
        <fullName evidence="15">TonB-linked outer membrane protein, SusC/RagA family</fullName>
    </submittedName>
</protein>
<dbReference type="InterPro" id="IPR023997">
    <property type="entry name" value="TonB-dep_OMP_SusC/RagA_CS"/>
</dbReference>
<gene>
    <name evidence="15" type="ORF">SAMN04488522_103792</name>
</gene>
<feature type="compositionally biased region" description="Polar residues" evidence="12">
    <location>
        <begin position="188"/>
        <end position="214"/>
    </location>
</feature>
<dbReference type="NCBIfam" id="TIGR04057">
    <property type="entry name" value="SusC_RagA_signa"/>
    <property type="match status" value="1"/>
</dbReference>
<dbReference type="InterPro" id="IPR037066">
    <property type="entry name" value="Plug_dom_sf"/>
</dbReference>
<feature type="signal peptide" evidence="13">
    <location>
        <begin position="1"/>
        <end position="20"/>
    </location>
</feature>
<evidence type="ECO:0000256" key="8">
    <source>
        <dbReference type="ARBA" id="ARBA00023065"/>
    </source>
</evidence>
<evidence type="ECO:0000256" key="7">
    <source>
        <dbReference type="ARBA" id="ARBA00023004"/>
    </source>
</evidence>
<dbReference type="SUPFAM" id="SSF56935">
    <property type="entry name" value="Porins"/>
    <property type="match status" value="1"/>
</dbReference>
<evidence type="ECO:0000313" key="16">
    <source>
        <dbReference type="Proteomes" id="UP000184287"/>
    </source>
</evidence>
<evidence type="ECO:0000256" key="9">
    <source>
        <dbReference type="ARBA" id="ARBA00023136"/>
    </source>
</evidence>
<sequence length="1089" mass="118061">MKKIILIFLLFALYAGTANAQDRTISGAVTGKEDGMSIPGASVKVQGTQKGTQTSSDGKYTLVVPSSATSLEFSYLGYVTQIIQIGSSNTVNAVLAQDTKTLTEVVVTALGIKRETKALGYSAQSVKGDDLTKADQGDVLKSLSGKIAGVQVTSSSGTPGAASYIQLRGQNSLTGNNQPLFVIDGNPIDNSQNFSGDPSDGKNNLLQGATNSNRGADVDPNDIESITVLKGPAAAAIYGIDAANGAILITTKKGAVGKTQVEFNTGASFDRVNRLPKLQNQWVKGEGGELLPYEHQSRFSWGPHVNDVAWTGVPNEFDRHGDLVMANDPKAKIPFVPYNNLKDFWRTGSTFSNSLALSGGNEVSTYRASVSNSYSNSIVQLQNFQRTSVSFAGTLKLSEKLKVSSNITYVTSDGNMPQQGSNTSGIMLGLSRTPISFDNSNGASKADDPSAFLLSNGLQRAYRYDGKKANYDNPYWTINKNPYKTYLNRLLGNLQFDYALKNGFNAMYRIGLDTYNDNRHQYYELQSSAYTGGRIFDDRYTYRSLNSDLILGYTKQISEKFRFDGKIGNNLYGRKMDELYTQGDGLVAPGFDNIYNASAIKSANFVTPYRKIGFYYALNLEYDNMLFLETTGRNDWTSTLPKGKNSFFYPSASLSFVVSELKGLKESEVISFAKIRGSVAQVGKDPGAFLTRSYYVPTTFADGYTSGISFPNQGLAGYGLSNVLGNEKLTPEKTTAYELGAQVQFFKNRLGIDLTVYTSTGKDLIVQAPIAGSSGYQAITLNSGSIRNRGIELQLTGTPIKNTDFQWNAFFNFGLTRSKVLSLAPGTNQITLNGFTGTVIAHLPNMPAGVIYGNGYTRDGEGNMVIDDRDNVGYPVSNPNVQKNLGNPNPKFLMGLGNTFTYKGVSLYTLLDWKFKGDIWNGTRGSLASIGTSDITNNRNTSTVFPGVSGHFNTAGELVHYVGTGPNRTEVAGPGPRNSQSVLLDETWYEGDGGGFGYLNEAYIEDGSYIKLREVSLSYDFAKLLRKGGNMPFVKGLSAGAFARNIIIWTPYKGVDPETSLTGATSAQGIDYFNNPGTTSYGLNLKFKF</sequence>
<comment type="subcellular location">
    <subcellularLocation>
        <location evidence="1 11">Cell outer membrane</location>
        <topology evidence="1 11">Multi-pass membrane protein</topology>
    </subcellularLocation>
</comment>
<accession>A0A1M5ETJ8</accession>
<dbReference type="EMBL" id="FQUQ01000003">
    <property type="protein sequence ID" value="SHF82504.1"/>
    <property type="molecule type" value="Genomic_DNA"/>
</dbReference>
<keyword evidence="7" id="KW-0408">Iron</keyword>
<dbReference type="PANTHER" id="PTHR32552">
    <property type="entry name" value="FERRICHROME IRON RECEPTOR-RELATED"/>
    <property type="match status" value="1"/>
</dbReference>
<evidence type="ECO:0000256" key="11">
    <source>
        <dbReference type="PROSITE-ProRule" id="PRU01360"/>
    </source>
</evidence>
<dbReference type="OrthoDB" id="9768177at2"/>
<dbReference type="Pfam" id="PF07715">
    <property type="entry name" value="Plug"/>
    <property type="match status" value="1"/>
</dbReference>
<feature type="chain" id="PRO_5011957188" evidence="13">
    <location>
        <begin position="21"/>
        <end position="1089"/>
    </location>
</feature>
<dbReference type="Gene3D" id="2.60.40.1120">
    <property type="entry name" value="Carboxypeptidase-like, regulatory domain"/>
    <property type="match status" value="1"/>
</dbReference>
<dbReference type="PROSITE" id="PS52016">
    <property type="entry name" value="TONB_DEPENDENT_REC_3"/>
    <property type="match status" value="1"/>
</dbReference>
<dbReference type="PANTHER" id="PTHR32552:SF68">
    <property type="entry name" value="FERRICHROME OUTER MEMBRANE TRANSPORTER_PHAGE RECEPTOR"/>
    <property type="match status" value="1"/>
</dbReference>
<evidence type="ECO:0000256" key="2">
    <source>
        <dbReference type="ARBA" id="ARBA00022448"/>
    </source>
</evidence>
<dbReference type="InterPro" id="IPR008969">
    <property type="entry name" value="CarboxyPept-like_regulatory"/>
</dbReference>
<dbReference type="AlphaFoldDB" id="A0A1M5ETJ8"/>
<dbReference type="GO" id="GO:0009279">
    <property type="term" value="C:cell outer membrane"/>
    <property type="evidence" value="ECO:0007669"/>
    <property type="project" value="UniProtKB-SubCell"/>
</dbReference>
<dbReference type="STRING" id="288992.SAMN04488522_103792"/>
<keyword evidence="6 13" id="KW-0732">Signal</keyword>
<keyword evidence="4" id="KW-0410">Iron transport</keyword>
<keyword evidence="9 11" id="KW-0472">Membrane</keyword>